<dbReference type="AlphaFoldDB" id="A0A2U1KT34"/>
<reference evidence="1 2" key="1">
    <citation type="journal article" date="2018" name="Mol. Plant">
        <title>The genome of Artemisia annua provides insight into the evolution of Asteraceae family and artemisinin biosynthesis.</title>
        <authorList>
            <person name="Shen Q."/>
            <person name="Zhang L."/>
            <person name="Liao Z."/>
            <person name="Wang S."/>
            <person name="Yan T."/>
            <person name="Shi P."/>
            <person name="Liu M."/>
            <person name="Fu X."/>
            <person name="Pan Q."/>
            <person name="Wang Y."/>
            <person name="Lv Z."/>
            <person name="Lu X."/>
            <person name="Zhang F."/>
            <person name="Jiang W."/>
            <person name="Ma Y."/>
            <person name="Chen M."/>
            <person name="Hao X."/>
            <person name="Li L."/>
            <person name="Tang Y."/>
            <person name="Lv G."/>
            <person name="Zhou Y."/>
            <person name="Sun X."/>
            <person name="Brodelius P.E."/>
            <person name="Rose J.K.C."/>
            <person name="Tang K."/>
        </authorList>
    </citation>
    <scope>NUCLEOTIDE SEQUENCE [LARGE SCALE GENOMIC DNA]</scope>
    <source>
        <strain evidence="2">cv. Huhao1</strain>
        <tissue evidence="1">Leaf</tissue>
    </source>
</reference>
<proteinExistence type="predicted"/>
<gene>
    <name evidence="1" type="ORF">CTI12_AA565550</name>
</gene>
<comment type="caution">
    <text evidence="1">The sequence shown here is derived from an EMBL/GenBank/DDBJ whole genome shotgun (WGS) entry which is preliminary data.</text>
</comment>
<name>A0A2U1KT34_ARTAN</name>
<sequence>MSKLDVEENKLTVLSERLVASWTLLTEVNAGKSCSFCSIRNNFLTSLPTEIGELTTLGTFDLHSNKLKEYPVDACKLRLMTCPLLKIHITVAVVILLKDALKFFVKGAEMGHFGAEMGLGLDAEVGAKMGAFGCWMGLKVGYVTLMDHKFHIHTSLTQIMQYKSSRSHFVQSEGGVAGRQQHLDFNQDILVHADTCPTNFWHEELRPRRVKSNSKKWEKQCRCESNMSLESLLKRILKYLRQTDALCNSESFFVAVMGPWWSKVDDTKTRFGPQGTVAWDGLTGMS</sequence>
<dbReference type="STRING" id="35608.A0A2U1KT34"/>
<evidence type="ECO:0000313" key="2">
    <source>
        <dbReference type="Proteomes" id="UP000245207"/>
    </source>
</evidence>
<accession>A0A2U1KT34</accession>
<dbReference type="EMBL" id="PKPP01014210">
    <property type="protein sequence ID" value="PWA39920.1"/>
    <property type="molecule type" value="Genomic_DNA"/>
</dbReference>
<organism evidence="1 2">
    <name type="scientific">Artemisia annua</name>
    <name type="common">Sweet wormwood</name>
    <dbReference type="NCBI Taxonomy" id="35608"/>
    <lineage>
        <taxon>Eukaryota</taxon>
        <taxon>Viridiplantae</taxon>
        <taxon>Streptophyta</taxon>
        <taxon>Embryophyta</taxon>
        <taxon>Tracheophyta</taxon>
        <taxon>Spermatophyta</taxon>
        <taxon>Magnoliopsida</taxon>
        <taxon>eudicotyledons</taxon>
        <taxon>Gunneridae</taxon>
        <taxon>Pentapetalae</taxon>
        <taxon>asterids</taxon>
        <taxon>campanulids</taxon>
        <taxon>Asterales</taxon>
        <taxon>Asteraceae</taxon>
        <taxon>Asteroideae</taxon>
        <taxon>Anthemideae</taxon>
        <taxon>Artemisiinae</taxon>
        <taxon>Artemisia</taxon>
    </lineage>
</organism>
<dbReference type="InterPro" id="IPR032675">
    <property type="entry name" value="LRR_dom_sf"/>
</dbReference>
<dbReference type="Proteomes" id="UP000245207">
    <property type="component" value="Unassembled WGS sequence"/>
</dbReference>
<dbReference type="SUPFAM" id="SSF52058">
    <property type="entry name" value="L domain-like"/>
    <property type="match status" value="1"/>
</dbReference>
<dbReference type="OrthoDB" id="660555at2759"/>
<keyword evidence="2" id="KW-1185">Reference proteome</keyword>
<evidence type="ECO:0000313" key="1">
    <source>
        <dbReference type="EMBL" id="PWA39920.1"/>
    </source>
</evidence>
<protein>
    <submittedName>
        <fullName evidence="1">Leucine-rich repeat (LRR) family protein</fullName>
    </submittedName>
</protein>
<dbReference type="Gene3D" id="3.80.10.10">
    <property type="entry name" value="Ribonuclease Inhibitor"/>
    <property type="match status" value="1"/>
</dbReference>